<evidence type="ECO:0000313" key="3">
    <source>
        <dbReference type="Proteomes" id="UP000655366"/>
    </source>
</evidence>
<comment type="caution">
    <text evidence="2">The sequence shown here is derived from an EMBL/GenBank/DDBJ whole genome shotgun (WGS) entry which is preliminary data.</text>
</comment>
<dbReference type="SUPFAM" id="SSF53597">
    <property type="entry name" value="Dihydrofolate reductase-like"/>
    <property type="match status" value="1"/>
</dbReference>
<reference evidence="2 3" key="1">
    <citation type="submission" date="2020-11" db="EMBL/GenBank/DDBJ databases">
        <title>Arthrobacter antarcticus sp. nov., isolated from Antarctic Soil.</title>
        <authorList>
            <person name="Li J."/>
        </authorList>
    </citation>
    <scope>NUCLEOTIDE SEQUENCE [LARGE SCALE GENOMIC DNA]</scope>
    <source>
        <strain evidence="2 3">Z1-20</strain>
    </source>
</reference>
<dbReference type="GO" id="GO:0009231">
    <property type="term" value="P:riboflavin biosynthetic process"/>
    <property type="evidence" value="ECO:0007669"/>
    <property type="project" value="InterPro"/>
</dbReference>
<dbReference type="InterPro" id="IPR002734">
    <property type="entry name" value="RibDG_C"/>
</dbReference>
<dbReference type="PANTHER" id="PTHR38011">
    <property type="entry name" value="DIHYDROFOLATE REDUCTASE FAMILY PROTEIN (AFU_ORTHOLOGUE AFUA_8G06820)"/>
    <property type="match status" value="1"/>
</dbReference>
<accession>A0A931CSI6</accession>
<dbReference type="Proteomes" id="UP000655366">
    <property type="component" value="Unassembled WGS sequence"/>
</dbReference>
<dbReference type="InterPro" id="IPR024072">
    <property type="entry name" value="DHFR-like_dom_sf"/>
</dbReference>
<evidence type="ECO:0000313" key="2">
    <source>
        <dbReference type="EMBL" id="MBG0741810.1"/>
    </source>
</evidence>
<dbReference type="AlphaFoldDB" id="A0A931CSI6"/>
<feature type="domain" description="Bacterial bifunctional deaminase-reductase C-terminal" evidence="1">
    <location>
        <begin position="11"/>
        <end position="176"/>
    </location>
</feature>
<name>A0A931CSI6_9MICC</name>
<dbReference type="PANTHER" id="PTHR38011:SF11">
    <property type="entry name" value="2,5-DIAMINO-6-RIBOSYLAMINO-4(3H)-PYRIMIDINONE 5'-PHOSPHATE REDUCTASE"/>
    <property type="match status" value="1"/>
</dbReference>
<keyword evidence="3" id="KW-1185">Reference proteome</keyword>
<dbReference type="InterPro" id="IPR050765">
    <property type="entry name" value="Riboflavin_Biosynth_HTPR"/>
</dbReference>
<dbReference type="EMBL" id="JADNYM010000043">
    <property type="protein sequence ID" value="MBG0741810.1"/>
    <property type="molecule type" value="Genomic_DNA"/>
</dbReference>
<evidence type="ECO:0000259" key="1">
    <source>
        <dbReference type="Pfam" id="PF01872"/>
    </source>
</evidence>
<dbReference type="RefSeq" id="WP_196398741.1">
    <property type="nucleotide sequence ID" value="NZ_JADNYM010000043.1"/>
</dbReference>
<dbReference type="Gene3D" id="3.40.430.10">
    <property type="entry name" value="Dihydrofolate Reductase, subunit A"/>
    <property type="match status" value="1"/>
</dbReference>
<organism evidence="2 3">
    <name type="scientific">Arthrobacter terrae</name>
    <dbReference type="NCBI Taxonomy" id="2935737"/>
    <lineage>
        <taxon>Bacteria</taxon>
        <taxon>Bacillati</taxon>
        <taxon>Actinomycetota</taxon>
        <taxon>Actinomycetes</taxon>
        <taxon>Micrococcales</taxon>
        <taxon>Micrococcaceae</taxon>
        <taxon>Arthrobacter</taxon>
    </lineage>
</organism>
<proteinExistence type="predicted"/>
<protein>
    <submittedName>
        <fullName evidence="2">Dihydrofolate reductase</fullName>
    </submittedName>
</protein>
<dbReference type="GO" id="GO:0008703">
    <property type="term" value="F:5-amino-6-(5-phosphoribosylamino)uracil reductase activity"/>
    <property type="evidence" value="ECO:0007669"/>
    <property type="project" value="InterPro"/>
</dbReference>
<gene>
    <name evidence="2" type="ORF">IV500_20875</name>
</gene>
<dbReference type="Pfam" id="PF01872">
    <property type="entry name" value="RibD_C"/>
    <property type="match status" value="1"/>
</dbReference>
<sequence length="192" mass="20815">MSTSREWSSHVFIATSVDGYIALPDGDLGWLTDPPLGTRHAPAFRPDNAPADYDEFTADVTHLVMGRGTYEKVITFDSWPYSNFHTIVISTTLDADADDRIRVVTTLEQVVAVLDEEKAGKVYLDGGKVITAFLAASLIDELTISRAPIILGAGLHLFHALPHPIRLVHLGTSTTDTGMTNTRYGVTSDSAS</sequence>